<name>A0A162RFU5_9CLOT</name>
<dbReference type="GO" id="GO:0005975">
    <property type="term" value="P:carbohydrate metabolic process"/>
    <property type="evidence" value="ECO:0007669"/>
    <property type="project" value="InterPro"/>
</dbReference>
<dbReference type="PANTHER" id="PTHR10587:SF125">
    <property type="entry name" value="POLYSACCHARIDE DEACETYLASE YHEN-RELATED"/>
    <property type="match status" value="1"/>
</dbReference>
<gene>
    <name evidence="2" type="primary">pgdA_4</name>
    <name evidence="2" type="ORF">CLMAG_48510</name>
</gene>
<evidence type="ECO:0000313" key="3">
    <source>
        <dbReference type="Proteomes" id="UP000076603"/>
    </source>
</evidence>
<sequence>MRRKAKKRTSIGSIILGIILLFSISSIAGFKIAEKTDTKVNIIAASTGESSGNNIQLQQVSNNTNSETDINENKQDEATQNKLEATNIKENKGQVVTPDGTKVAYLTFDDGPTPYITSNILDILKENHIKATFFVIGKMAERNPDLLKREKSEGHTVANHTYSHNYKYIYSSTDNFLQELKVADEVITSIIGEHNKTLIRFPGGSFGRQAYKQAVESSGYHYVDWNCLNGDAEVATASVDRLISRFKETTQDQKELIILMHDAPGKTTTVQALPEIIKYLKANGYLFKTLN</sequence>
<dbReference type="CDD" id="cd10944">
    <property type="entry name" value="CE4_SmPgdA_like"/>
    <property type="match status" value="1"/>
</dbReference>
<dbReference type="STRING" id="1121326.CLMAG_48510"/>
<dbReference type="EC" id="3.5.1.104" evidence="2"/>
<dbReference type="RefSeq" id="WP_066628160.1">
    <property type="nucleotide sequence ID" value="NZ_FQXL01000033.1"/>
</dbReference>
<dbReference type="GO" id="GO:0016810">
    <property type="term" value="F:hydrolase activity, acting on carbon-nitrogen (but not peptide) bonds"/>
    <property type="evidence" value="ECO:0007669"/>
    <property type="project" value="InterPro"/>
</dbReference>
<dbReference type="InterPro" id="IPR011330">
    <property type="entry name" value="Glyco_hydro/deAcase_b/a-brl"/>
</dbReference>
<dbReference type="AlphaFoldDB" id="A0A162RFU5"/>
<comment type="caution">
    <text evidence="2">The sequence shown here is derived from an EMBL/GenBank/DDBJ whole genome shotgun (WGS) entry which is preliminary data.</text>
</comment>
<keyword evidence="3" id="KW-1185">Reference proteome</keyword>
<dbReference type="Proteomes" id="UP000076603">
    <property type="component" value="Unassembled WGS sequence"/>
</dbReference>
<organism evidence="2 3">
    <name type="scientific">Clostridium magnum DSM 2767</name>
    <dbReference type="NCBI Taxonomy" id="1121326"/>
    <lineage>
        <taxon>Bacteria</taxon>
        <taxon>Bacillati</taxon>
        <taxon>Bacillota</taxon>
        <taxon>Clostridia</taxon>
        <taxon>Eubacteriales</taxon>
        <taxon>Clostridiaceae</taxon>
        <taxon>Clostridium</taxon>
    </lineage>
</organism>
<reference evidence="2 3" key="1">
    <citation type="submission" date="2016-04" db="EMBL/GenBank/DDBJ databases">
        <title>Genome sequence of Clostridium magnum DSM 2767.</title>
        <authorList>
            <person name="Poehlein A."/>
            <person name="Uhlig R."/>
            <person name="Fischer R."/>
            <person name="Bahl H."/>
            <person name="Daniel R."/>
        </authorList>
    </citation>
    <scope>NUCLEOTIDE SEQUENCE [LARGE SCALE GENOMIC DNA]</scope>
    <source>
        <strain evidence="2 3">DSM 2767</strain>
    </source>
</reference>
<evidence type="ECO:0000259" key="1">
    <source>
        <dbReference type="PROSITE" id="PS51677"/>
    </source>
</evidence>
<dbReference type="Gene3D" id="3.20.20.370">
    <property type="entry name" value="Glycoside hydrolase/deacetylase"/>
    <property type="match status" value="1"/>
</dbReference>
<dbReference type="SUPFAM" id="SSF88713">
    <property type="entry name" value="Glycoside hydrolase/deacetylase"/>
    <property type="match status" value="1"/>
</dbReference>
<dbReference type="OrthoDB" id="258610at2"/>
<proteinExistence type="predicted"/>
<dbReference type="InterPro" id="IPR050248">
    <property type="entry name" value="Polysacc_deacetylase_ArnD"/>
</dbReference>
<protein>
    <submittedName>
        <fullName evidence="2">Peptidoglycan-N-acetylglucosamine deacetylase</fullName>
        <ecNumber evidence="2">3.5.1.104</ecNumber>
    </submittedName>
</protein>
<evidence type="ECO:0000313" key="2">
    <source>
        <dbReference type="EMBL" id="KZL89841.1"/>
    </source>
</evidence>
<accession>A0A162RFU5</accession>
<dbReference type="PATRIC" id="fig|1121326.3.peg.4912"/>
<dbReference type="PANTHER" id="PTHR10587">
    <property type="entry name" value="GLYCOSYL TRANSFERASE-RELATED"/>
    <property type="match status" value="1"/>
</dbReference>
<dbReference type="Pfam" id="PF01522">
    <property type="entry name" value="Polysacc_deac_1"/>
    <property type="match status" value="1"/>
</dbReference>
<keyword evidence="2" id="KW-0378">Hydrolase</keyword>
<dbReference type="InterPro" id="IPR002509">
    <property type="entry name" value="NODB_dom"/>
</dbReference>
<dbReference type="EMBL" id="LWAE01000007">
    <property type="protein sequence ID" value="KZL89841.1"/>
    <property type="molecule type" value="Genomic_DNA"/>
</dbReference>
<dbReference type="PROSITE" id="PS51677">
    <property type="entry name" value="NODB"/>
    <property type="match status" value="1"/>
</dbReference>
<feature type="domain" description="NodB homology" evidence="1">
    <location>
        <begin position="102"/>
        <end position="288"/>
    </location>
</feature>